<feature type="domain" description="Xylose isomerase-like TIM barrel" evidence="1">
    <location>
        <begin position="44"/>
        <end position="274"/>
    </location>
</feature>
<keyword evidence="2" id="KW-0413">Isomerase</keyword>
<proteinExistence type="predicted"/>
<dbReference type="PANTHER" id="PTHR12110:SF53">
    <property type="entry name" value="BLR5974 PROTEIN"/>
    <property type="match status" value="1"/>
</dbReference>
<dbReference type="InterPro" id="IPR013022">
    <property type="entry name" value="Xyl_isomerase-like_TIM-brl"/>
</dbReference>
<evidence type="ECO:0000259" key="1">
    <source>
        <dbReference type="Pfam" id="PF01261"/>
    </source>
</evidence>
<dbReference type="GO" id="GO:0016853">
    <property type="term" value="F:isomerase activity"/>
    <property type="evidence" value="ECO:0007669"/>
    <property type="project" value="UniProtKB-KW"/>
</dbReference>
<dbReference type="EMBL" id="QYZD01000005">
    <property type="protein sequence ID" value="RJG24941.1"/>
    <property type="molecule type" value="Genomic_DNA"/>
</dbReference>
<protein>
    <submittedName>
        <fullName evidence="2">Sugar phosphate isomerase/epimerase</fullName>
    </submittedName>
</protein>
<sequence>MKLSIGGFSFNTMRVEGKMDIFTYIRTVHERFGLHAIDFWNAFFADTSRPVWKVADDDHLRRIRQALDEREMTLVNIAVDTAHLWDPDPEIREALHQNALAHLHAAEILGAKSVRIDPVLHGGDQVSDEALEYIAGLYRSYADRAAEGGYWVGPENHSGFALHPEALVRISEAVNHPQYGILLHLGRWQAKNKPIVNAKLMTDENEPFIWEGDSEVARWVRHTHVDWRTLQAPNAALRLSNLMKAGYDGYWALEYNAPRDQLTAIEEALARLRALLQETGPGSHPEA</sequence>
<dbReference type="AlphaFoldDB" id="A0A3A3H1K9"/>
<dbReference type="Gene3D" id="3.20.20.150">
    <property type="entry name" value="Divalent-metal-dependent TIM barrel enzymes"/>
    <property type="match status" value="1"/>
</dbReference>
<evidence type="ECO:0000313" key="2">
    <source>
        <dbReference type="EMBL" id="RJG24941.1"/>
    </source>
</evidence>
<evidence type="ECO:0000313" key="3">
    <source>
        <dbReference type="Proteomes" id="UP000266177"/>
    </source>
</evidence>
<dbReference type="RefSeq" id="WP_119792763.1">
    <property type="nucleotide sequence ID" value="NZ_QYZD01000005.1"/>
</dbReference>
<dbReference type="OrthoDB" id="2843715at2"/>
<accession>A0A3A3H1K9</accession>
<dbReference type="Pfam" id="PF01261">
    <property type="entry name" value="AP_endonuc_2"/>
    <property type="match status" value="1"/>
</dbReference>
<name>A0A3A3H1K9_PANTH</name>
<dbReference type="InterPro" id="IPR050312">
    <property type="entry name" value="IolE/XylAMocC-like"/>
</dbReference>
<dbReference type="Proteomes" id="UP000266177">
    <property type="component" value="Unassembled WGS sequence"/>
</dbReference>
<dbReference type="SUPFAM" id="SSF51658">
    <property type="entry name" value="Xylose isomerase-like"/>
    <property type="match status" value="1"/>
</dbReference>
<dbReference type="InterPro" id="IPR036237">
    <property type="entry name" value="Xyl_isomerase-like_sf"/>
</dbReference>
<gene>
    <name evidence="2" type="ORF">DQX05_08860</name>
</gene>
<reference evidence="2 3" key="1">
    <citation type="submission" date="2018-09" db="EMBL/GenBank/DDBJ databases">
        <title>Paenibacillus SK2017-BO5.</title>
        <authorList>
            <person name="Piskunova J.V."/>
            <person name="Dubiley S.A."/>
            <person name="Severinov K.V."/>
        </authorList>
    </citation>
    <scope>NUCLEOTIDE SEQUENCE [LARGE SCALE GENOMIC DNA]</scope>
    <source>
        <strain evidence="2 3">BO5</strain>
    </source>
</reference>
<organism evidence="2 3">
    <name type="scientific">Paenibacillus thiaminolyticus</name>
    <name type="common">Bacillus thiaminolyticus</name>
    <dbReference type="NCBI Taxonomy" id="49283"/>
    <lineage>
        <taxon>Bacteria</taxon>
        <taxon>Bacillati</taxon>
        <taxon>Bacillota</taxon>
        <taxon>Bacilli</taxon>
        <taxon>Bacillales</taxon>
        <taxon>Paenibacillaceae</taxon>
        <taxon>Paenibacillus</taxon>
    </lineage>
</organism>
<comment type="caution">
    <text evidence="2">The sequence shown here is derived from an EMBL/GenBank/DDBJ whole genome shotgun (WGS) entry which is preliminary data.</text>
</comment>
<dbReference type="PANTHER" id="PTHR12110">
    <property type="entry name" value="HYDROXYPYRUVATE ISOMERASE"/>
    <property type="match status" value="1"/>
</dbReference>